<dbReference type="InterPro" id="IPR029069">
    <property type="entry name" value="HotDog_dom_sf"/>
</dbReference>
<accession>A0A090RMS4</accession>
<dbReference type="InterPro" id="IPR003965">
    <property type="entry name" value="Fatty_acid_synthase"/>
</dbReference>
<proteinExistence type="predicted"/>
<dbReference type="InterPro" id="IPR050965">
    <property type="entry name" value="UPF0336/Enoyl-CoA_hydratase"/>
</dbReference>
<dbReference type="Proteomes" id="UP000029228">
    <property type="component" value="Unassembled WGS sequence"/>
</dbReference>
<sequence length="132" mass="14044">MSLEVGQHASLSKTLDKAAVEQFASLAEDYNPVHLDENFAAMTPFEVPIVHGMLGASLVSGLLASKIPGPGAIYLGQTLQFTCPIRVGETVTARVEVTEVREDKPIAKLLTQVLNEQGKVAIKGEATVMLQG</sequence>
<dbReference type="STRING" id="990268.JCM19235_5055"/>
<evidence type="ECO:0000256" key="1">
    <source>
        <dbReference type="ARBA" id="ARBA00023239"/>
    </source>
</evidence>
<dbReference type="SUPFAM" id="SSF54637">
    <property type="entry name" value="Thioesterase/thiol ester dehydrase-isomerase"/>
    <property type="match status" value="1"/>
</dbReference>
<evidence type="ECO:0000313" key="4">
    <source>
        <dbReference type="Proteomes" id="UP000029228"/>
    </source>
</evidence>
<dbReference type="GO" id="GO:0005835">
    <property type="term" value="C:fatty acid synthase complex"/>
    <property type="evidence" value="ECO:0007669"/>
    <property type="project" value="InterPro"/>
</dbReference>
<keyword evidence="4" id="KW-1185">Reference proteome</keyword>
<keyword evidence="1" id="KW-0456">Lyase</keyword>
<dbReference type="GO" id="GO:0004312">
    <property type="term" value="F:fatty acid synthase activity"/>
    <property type="evidence" value="ECO:0007669"/>
    <property type="project" value="InterPro"/>
</dbReference>
<dbReference type="FunFam" id="3.10.129.10:FF:000042">
    <property type="entry name" value="MaoC domain protein dehydratase"/>
    <property type="match status" value="1"/>
</dbReference>
<gene>
    <name evidence="3" type="ORF">JCM19235_5055</name>
</gene>
<dbReference type="CDD" id="cd03449">
    <property type="entry name" value="R_hydratase"/>
    <property type="match status" value="1"/>
</dbReference>
<dbReference type="EMBL" id="BBMR01000001">
    <property type="protein sequence ID" value="GAL16506.1"/>
    <property type="molecule type" value="Genomic_DNA"/>
</dbReference>
<protein>
    <submittedName>
        <fullName evidence="3">MaoC family protein</fullName>
    </submittedName>
</protein>
<dbReference type="Pfam" id="PF01575">
    <property type="entry name" value="MaoC_dehydratas"/>
    <property type="match status" value="1"/>
</dbReference>
<dbReference type="GO" id="GO:0019171">
    <property type="term" value="F:(3R)-hydroxyacyl-[acyl-carrier-protein] dehydratase activity"/>
    <property type="evidence" value="ECO:0007669"/>
    <property type="project" value="TreeGrafter"/>
</dbReference>
<dbReference type="GO" id="GO:0006633">
    <property type="term" value="P:fatty acid biosynthetic process"/>
    <property type="evidence" value="ECO:0007669"/>
    <property type="project" value="InterPro"/>
</dbReference>
<dbReference type="PRINTS" id="PR01483">
    <property type="entry name" value="FASYNTHASE"/>
</dbReference>
<feature type="domain" description="MaoC-like" evidence="2">
    <location>
        <begin position="9"/>
        <end position="104"/>
    </location>
</feature>
<name>A0A090RMS4_9VIBR</name>
<dbReference type="AlphaFoldDB" id="A0A090RMS4"/>
<evidence type="ECO:0000313" key="3">
    <source>
        <dbReference type="EMBL" id="GAL16506.1"/>
    </source>
</evidence>
<reference evidence="3 4" key="1">
    <citation type="submission" date="2014-09" db="EMBL/GenBank/DDBJ databases">
        <title>Vibrio maritimus JCM 19235. (C45) whole genome shotgun sequence.</title>
        <authorList>
            <person name="Sawabe T."/>
            <person name="Meirelles P."/>
            <person name="Nakanishi M."/>
            <person name="Sayaka M."/>
            <person name="Hattori M."/>
            <person name="Ohkuma M."/>
        </authorList>
    </citation>
    <scope>NUCLEOTIDE SEQUENCE [LARGE SCALE GENOMIC DNA]</scope>
    <source>
        <strain evidence="4">JCM19235</strain>
    </source>
</reference>
<dbReference type="OrthoDB" id="9774179at2"/>
<comment type="caution">
    <text evidence="3">The sequence shown here is derived from an EMBL/GenBank/DDBJ whole genome shotgun (WGS) entry which is preliminary data.</text>
</comment>
<dbReference type="PANTHER" id="PTHR43437">
    <property type="entry name" value="HYDROXYACYL-THIOESTER DEHYDRATASE TYPE 2, MITOCHONDRIAL-RELATED"/>
    <property type="match status" value="1"/>
</dbReference>
<dbReference type="InterPro" id="IPR002539">
    <property type="entry name" value="MaoC-like_dom"/>
</dbReference>
<evidence type="ECO:0000259" key="2">
    <source>
        <dbReference type="Pfam" id="PF01575"/>
    </source>
</evidence>
<dbReference type="Gene3D" id="3.10.129.10">
    <property type="entry name" value="Hotdog Thioesterase"/>
    <property type="match status" value="1"/>
</dbReference>
<organism evidence="3 4">
    <name type="scientific">Vibrio maritimus</name>
    <dbReference type="NCBI Taxonomy" id="990268"/>
    <lineage>
        <taxon>Bacteria</taxon>
        <taxon>Pseudomonadati</taxon>
        <taxon>Pseudomonadota</taxon>
        <taxon>Gammaproteobacteria</taxon>
        <taxon>Vibrionales</taxon>
        <taxon>Vibrionaceae</taxon>
        <taxon>Vibrio</taxon>
    </lineage>
</organism>
<dbReference type="PANTHER" id="PTHR43437:SF3">
    <property type="entry name" value="HYDROXYACYL-THIOESTER DEHYDRATASE TYPE 2, MITOCHONDRIAL"/>
    <property type="match status" value="1"/>
</dbReference>